<dbReference type="Pfam" id="PF21926">
    <property type="entry name" value="FeeM"/>
    <property type="match status" value="1"/>
</dbReference>
<keyword evidence="3" id="KW-1185">Reference proteome</keyword>
<dbReference type="SUPFAM" id="SSF55729">
    <property type="entry name" value="Acyl-CoA N-acyltransferases (Nat)"/>
    <property type="match status" value="1"/>
</dbReference>
<dbReference type="InterPro" id="IPR016181">
    <property type="entry name" value="Acyl_CoA_acyltransferase"/>
</dbReference>
<feature type="domain" description="N-acyl amino acid synthase FeeM catalytic core" evidence="1">
    <location>
        <begin position="42"/>
        <end position="206"/>
    </location>
</feature>
<reference evidence="2" key="1">
    <citation type="submission" date="2013-04" db="EMBL/GenBank/DDBJ databases">
        <title>The genome sequencing project of 58 acetic acid bacteria.</title>
        <authorList>
            <person name="Okamoto-Kainuma A."/>
            <person name="Ishikawa M."/>
            <person name="Umino S."/>
            <person name="Koizumi Y."/>
            <person name="Shiwa Y."/>
            <person name="Yoshikawa H."/>
            <person name="Matsutani M."/>
            <person name="Matsushita K."/>
        </authorList>
    </citation>
    <scope>NUCLEOTIDE SEQUENCE</scope>
    <source>
        <strain evidence="2">NRIC 0228</strain>
    </source>
</reference>
<proteinExistence type="predicted"/>
<dbReference type="Gene3D" id="3.40.630.30">
    <property type="match status" value="1"/>
</dbReference>
<dbReference type="InterPro" id="IPR054597">
    <property type="entry name" value="FeeM_cat"/>
</dbReference>
<evidence type="ECO:0000313" key="3">
    <source>
        <dbReference type="Proteomes" id="UP001061070"/>
    </source>
</evidence>
<dbReference type="RefSeq" id="WP_373317594.1">
    <property type="nucleotide sequence ID" value="NZ_BAQW01000006.1"/>
</dbReference>
<protein>
    <recommendedName>
        <fullName evidence="1">N-acyl amino acid synthase FeeM catalytic core domain-containing protein</fullName>
    </recommendedName>
</protein>
<name>A0ABQ0QBT3_9PROT</name>
<evidence type="ECO:0000259" key="1">
    <source>
        <dbReference type="Pfam" id="PF21926"/>
    </source>
</evidence>
<gene>
    <name evidence="2" type="ORF">AA0228_1672</name>
</gene>
<dbReference type="Proteomes" id="UP001061070">
    <property type="component" value="Unassembled WGS sequence"/>
</dbReference>
<accession>A0ABQ0QBT3</accession>
<organism evidence="2 3">
    <name type="scientific">Gluconobacter frateurii NRIC 0228</name>
    <dbReference type="NCBI Taxonomy" id="1307946"/>
    <lineage>
        <taxon>Bacteria</taxon>
        <taxon>Pseudomonadati</taxon>
        <taxon>Pseudomonadota</taxon>
        <taxon>Alphaproteobacteria</taxon>
        <taxon>Acetobacterales</taxon>
        <taxon>Acetobacteraceae</taxon>
        <taxon>Gluconobacter</taxon>
    </lineage>
</organism>
<evidence type="ECO:0000313" key="2">
    <source>
        <dbReference type="EMBL" id="GBR12298.1"/>
    </source>
</evidence>
<sequence>MSLKTTPFLQGASVQTRLPQHPRLSAPDYTAKLAIDPQTCEDAYRLRYESYLTSGYIEPNATGRFVDDYDPMANSRTVVIYRNDVPLASVRVSLLVAGTNLRSPGADTFPETVERLLTAIPLSASGPGRGLELTRLVRSPAAQNNQGLVFLLYRVAGYLGMMAHAQVGFACVRKNHVSFYKRLGYQPETDLRPYPGLNCPMQLMSSNRQRYDEIRASFPLIDPFTSATDGLENLLSGGSVALWLRGAA</sequence>
<comment type="caution">
    <text evidence="2">The sequence shown here is derived from an EMBL/GenBank/DDBJ whole genome shotgun (WGS) entry which is preliminary data.</text>
</comment>
<dbReference type="EMBL" id="BAQW01000006">
    <property type="protein sequence ID" value="GBR12298.1"/>
    <property type="molecule type" value="Genomic_DNA"/>
</dbReference>